<evidence type="ECO:0000259" key="11">
    <source>
        <dbReference type="PROSITE" id="PS50109"/>
    </source>
</evidence>
<evidence type="ECO:0000313" key="13">
    <source>
        <dbReference type="Proteomes" id="UP000199344"/>
    </source>
</evidence>
<dbReference type="CDD" id="cd00082">
    <property type="entry name" value="HisKA"/>
    <property type="match status" value="1"/>
</dbReference>
<keyword evidence="10" id="KW-0472">Membrane</keyword>
<evidence type="ECO:0000313" key="12">
    <source>
        <dbReference type="EMBL" id="SDD45342.1"/>
    </source>
</evidence>
<dbReference type="STRING" id="591205.SAMN05421538_101640"/>
<keyword evidence="5" id="KW-0597">Phosphoprotein</keyword>
<dbReference type="InterPro" id="IPR036097">
    <property type="entry name" value="HisK_dim/P_sf"/>
</dbReference>
<dbReference type="InterPro" id="IPR050980">
    <property type="entry name" value="2C_sensor_his_kinase"/>
</dbReference>
<accession>A0A1G6UVH7</accession>
<dbReference type="EMBL" id="FNAH01000001">
    <property type="protein sequence ID" value="SDD45342.1"/>
    <property type="molecule type" value="Genomic_DNA"/>
</dbReference>
<dbReference type="PRINTS" id="PR00344">
    <property type="entry name" value="BCTRLSENSOR"/>
</dbReference>
<dbReference type="Pfam" id="PF02518">
    <property type="entry name" value="HATPase_c"/>
    <property type="match status" value="1"/>
</dbReference>
<dbReference type="EC" id="2.7.13.3" evidence="3"/>
<dbReference type="PANTHER" id="PTHR44936">
    <property type="entry name" value="SENSOR PROTEIN CREC"/>
    <property type="match status" value="1"/>
</dbReference>
<evidence type="ECO:0000256" key="5">
    <source>
        <dbReference type="ARBA" id="ARBA00022553"/>
    </source>
</evidence>
<evidence type="ECO:0000256" key="7">
    <source>
        <dbReference type="ARBA" id="ARBA00022741"/>
    </source>
</evidence>
<name>A0A1G6UVH7_9RHOB</name>
<dbReference type="GO" id="GO:0000155">
    <property type="term" value="F:phosphorelay sensor kinase activity"/>
    <property type="evidence" value="ECO:0007669"/>
    <property type="project" value="InterPro"/>
</dbReference>
<dbReference type="Proteomes" id="UP000199344">
    <property type="component" value="Unassembled WGS sequence"/>
</dbReference>
<dbReference type="InterPro" id="IPR047770">
    <property type="entry name" value="RegB"/>
</dbReference>
<organism evidence="12 13">
    <name type="scientific">Paracoccus isoporae</name>
    <dbReference type="NCBI Taxonomy" id="591205"/>
    <lineage>
        <taxon>Bacteria</taxon>
        <taxon>Pseudomonadati</taxon>
        <taxon>Pseudomonadota</taxon>
        <taxon>Alphaproteobacteria</taxon>
        <taxon>Rhodobacterales</taxon>
        <taxon>Paracoccaceae</taxon>
        <taxon>Paracoccus</taxon>
    </lineage>
</organism>
<dbReference type="Gene3D" id="1.10.287.130">
    <property type="match status" value="1"/>
</dbReference>
<comment type="catalytic activity">
    <reaction evidence="1">
        <text>ATP + protein L-histidine = ADP + protein N-phospho-L-histidine.</text>
        <dbReference type="EC" id="2.7.13.3"/>
    </reaction>
</comment>
<reference evidence="12 13" key="1">
    <citation type="submission" date="2016-10" db="EMBL/GenBank/DDBJ databases">
        <authorList>
            <person name="de Groot N.N."/>
        </authorList>
    </citation>
    <scope>NUCLEOTIDE SEQUENCE [LARGE SCALE GENOMIC DNA]</scope>
    <source>
        <strain evidence="12 13">DSM 22220</strain>
    </source>
</reference>
<dbReference type="GO" id="GO:0005524">
    <property type="term" value="F:ATP binding"/>
    <property type="evidence" value="ECO:0007669"/>
    <property type="project" value="UniProtKB-KW"/>
</dbReference>
<dbReference type="InterPro" id="IPR004358">
    <property type="entry name" value="Sig_transdc_His_kin-like_C"/>
</dbReference>
<feature type="domain" description="Histidine kinase" evidence="11">
    <location>
        <begin position="237"/>
        <end position="449"/>
    </location>
</feature>
<dbReference type="SUPFAM" id="SSF47384">
    <property type="entry name" value="Homodimeric domain of signal transducing histidine kinase"/>
    <property type="match status" value="1"/>
</dbReference>
<comment type="subcellular location">
    <subcellularLocation>
        <location evidence="2">Cell membrane</location>
        <topology evidence="2">Multi-pass membrane protein</topology>
    </subcellularLocation>
</comment>
<evidence type="ECO:0000256" key="1">
    <source>
        <dbReference type="ARBA" id="ARBA00000085"/>
    </source>
</evidence>
<keyword evidence="4" id="KW-1003">Cell membrane</keyword>
<dbReference type="GO" id="GO:0005886">
    <property type="term" value="C:plasma membrane"/>
    <property type="evidence" value="ECO:0007669"/>
    <property type="project" value="UniProtKB-SubCell"/>
</dbReference>
<proteinExistence type="predicted"/>
<feature type="transmembrane region" description="Helical" evidence="10">
    <location>
        <begin position="74"/>
        <end position="91"/>
    </location>
</feature>
<dbReference type="InterPro" id="IPR003661">
    <property type="entry name" value="HisK_dim/P_dom"/>
</dbReference>
<dbReference type="AlphaFoldDB" id="A0A1G6UVH7"/>
<dbReference type="InterPro" id="IPR003594">
    <property type="entry name" value="HATPase_dom"/>
</dbReference>
<dbReference type="Pfam" id="PF00512">
    <property type="entry name" value="HisKA"/>
    <property type="match status" value="1"/>
</dbReference>
<feature type="transmembrane region" description="Helical" evidence="10">
    <location>
        <begin position="181"/>
        <end position="201"/>
    </location>
</feature>
<evidence type="ECO:0000256" key="4">
    <source>
        <dbReference type="ARBA" id="ARBA00022475"/>
    </source>
</evidence>
<protein>
    <recommendedName>
        <fullName evidence="3">histidine kinase</fullName>
        <ecNumber evidence="3">2.7.13.3</ecNumber>
    </recommendedName>
</protein>
<keyword evidence="13" id="KW-1185">Reference proteome</keyword>
<dbReference type="Gene3D" id="3.30.565.10">
    <property type="entry name" value="Histidine kinase-like ATPase, C-terminal domain"/>
    <property type="match status" value="1"/>
</dbReference>
<evidence type="ECO:0000256" key="8">
    <source>
        <dbReference type="ARBA" id="ARBA00022777"/>
    </source>
</evidence>
<keyword evidence="8 12" id="KW-0418">Kinase</keyword>
<dbReference type="InterPro" id="IPR005467">
    <property type="entry name" value="His_kinase_dom"/>
</dbReference>
<evidence type="ECO:0000256" key="2">
    <source>
        <dbReference type="ARBA" id="ARBA00004651"/>
    </source>
</evidence>
<keyword evidence="6" id="KW-0808">Transferase</keyword>
<dbReference type="SUPFAM" id="SSF55874">
    <property type="entry name" value="ATPase domain of HSP90 chaperone/DNA topoisomerase II/histidine kinase"/>
    <property type="match status" value="1"/>
</dbReference>
<dbReference type="InterPro" id="IPR036890">
    <property type="entry name" value="HATPase_C_sf"/>
</dbReference>
<keyword evidence="10" id="KW-0812">Transmembrane</keyword>
<sequence>MIAQYAQDINATKWRAKEAAVENATLPDTGPYPGPRRPAEPIRRRTMVLLRWVALAGQMAAIILAWLIGVHFAVQPAIGVVVIGGLLNLLMTVTPVRVSQRGATWQLVFDLAQIALLIGLTGGLSNPFALLVLAPVTIAATALQNRQTVLIGAATAVMISLAGWFALPIHHPTLDLSMSPILQLGHWVAILIGVVFFAGYARRVAGELATTGDALFATQMALAREQKLQHLGGVIAAAAHEMGTPLATIKLIAAELRDELGSALPDRDDLAEDAATLAASADRCSAIMRSMGRAGKDDLKLHAAPLLTVLQEASEPHAQRGKQVVFHLNAEPPAPSIIRDAGIIHGLRNIIQNAVDFAASRVDVVAFWDEEVMQIRVRDDGPGFPATMLGRLADPFPVSRRSQDGRDGYEGMGLGLFIARSLLESGGARMRLSNTGGGAQVDVTWPIDRIRADDRAPLRENPKIL</sequence>
<dbReference type="Pfam" id="PF25323">
    <property type="entry name" value="6TM_PilS"/>
    <property type="match status" value="1"/>
</dbReference>
<feature type="transmembrane region" description="Helical" evidence="10">
    <location>
        <begin position="48"/>
        <end position="68"/>
    </location>
</feature>
<feature type="transmembrane region" description="Helical" evidence="10">
    <location>
        <begin position="150"/>
        <end position="169"/>
    </location>
</feature>
<dbReference type="NCBIfam" id="NF033792">
    <property type="entry name" value="ActS_PrrB_HisK"/>
    <property type="match status" value="1"/>
</dbReference>
<evidence type="ECO:0000256" key="10">
    <source>
        <dbReference type="SAM" id="Phobius"/>
    </source>
</evidence>
<keyword evidence="10" id="KW-1133">Transmembrane helix</keyword>
<dbReference type="PROSITE" id="PS50109">
    <property type="entry name" value="HIS_KIN"/>
    <property type="match status" value="1"/>
</dbReference>
<keyword evidence="9" id="KW-0067">ATP-binding</keyword>
<keyword evidence="7" id="KW-0547">Nucleotide-binding</keyword>
<evidence type="ECO:0000256" key="3">
    <source>
        <dbReference type="ARBA" id="ARBA00012438"/>
    </source>
</evidence>
<dbReference type="SMART" id="SM00388">
    <property type="entry name" value="HisKA"/>
    <property type="match status" value="1"/>
</dbReference>
<gene>
    <name evidence="12" type="ORF">SAMN05421538_101640</name>
</gene>
<dbReference type="SMART" id="SM00387">
    <property type="entry name" value="HATPase_c"/>
    <property type="match status" value="1"/>
</dbReference>
<evidence type="ECO:0000256" key="9">
    <source>
        <dbReference type="ARBA" id="ARBA00022840"/>
    </source>
</evidence>
<evidence type="ECO:0000256" key="6">
    <source>
        <dbReference type="ARBA" id="ARBA00022679"/>
    </source>
</evidence>
<dbReference type="PANTHER" id="PTHR44936:SF10">
    <property type="entry name" value="SENSOR PROTEIN RSTB"/>
    <property type="match status" value="1"/>
</dbReference>